<keyword evidence="1" id="KW-0472">Membrane</keyword>
<dbReference type="AlphaFoldDB" id="A0A0R2CUP8"/>
<dbReference type="SUPFAM" id="SSF51735">
    <property type="entry name" value="NAD(P)-binding Rossmann-fold domains"/>
    <property type="match status" value="1"/>
</dbReference>
<dbReference type="Pfam" id="PF01370">
    <property type="entry name" value="Epimerase"/>
    <property type="match status" value="1"/>
</dbReference>
<keyword evidence="1" id="KW-0812">Transmembrane</keyword>
<evidence type="ECO:0000256" key="1">
    <source>
        <dbReference type="SAM" id="Phobius"/>
    </source>
</evidence>
<dbReference type="OrthoDB" id="9771073at2"/>
<gene>
    <name evidence="3" type="ORF">FC19_GL000142</name>
</gene>
<organism evidence="3 4">
    <name type="scientific">Liquorilactobacillus aquaticus DSM 21051</name>
    <dbReference type="NCBI Taxonomy" id="1423725"/>
    <lineage>
        <taxon>Bacteria</taxon>
        <taxon>Bacillati</taxon>
        <taxon>Bacillota</taxon>
        <taxon>Bacilli</taxon>
        <taxon>Lactobacillales</taxon>
        <taxon>Lactobacillaceae</taxon>
        <taxon>Liquorilactobacillus</taxon>
    </lineage>
</organism>
<keyword evidence="1" id="KW-1133">Transmembrane helix</keyword>
<accession>A0A0R2CUP8</accession>
<name>A0A0R2CUP8_9LACO</name>
<dbReference type="InterPro" id="IPR050177">
    <property type="entry name" value="Lipid_A_modif_metabolic_enz"/>
</dbReference>
<dbReference type="Proteomes" id="UP000051015">
    <property type="component" value="Unassembled WGS sequence"/>
</dbReference>
<feature type="transmembrane region" description="Helical" evidence="1">
    <location>
        <begin position="20"/>
        <end position="39"/>
    </location>
</feature>
<dbReference type="InterPro" id="IPR001509">
    <property type="entry name" value="Epimerase_deHydtase"/>
</dbReference>
<dbReference type="STRING" id="1423725.FC19_GL000142"/>
<dbReference type="PANTHER" id="PTHR43245">
    <property type="entry name" value="BIFUNCTIONAL POLYMYXIN RESISTANCE PROTEIN ARNA"/>
    <property type="match status" value="1"/>
</dbReference>
<dbReference type="EMBL" id="AYZD01000035">
    <property type="protein sequence ID" value="KRM94882.1"/>
    <property type="molecule type" value="Genomic_DNA"/>
</dbReference>
<comment type="caution">
    <text evidence="3">The sequence shown here is derived from an EMBL/GenBank/DDBJ whole genome shotgun (WGS) entry which is preliminary data.</text>
</comment>
<evidence type="ECO:0000313" key="3">
    <source>
        <dbReference type="EMBL" id="KRM94882.1"/>
    </source>
</evidence>
<evidence type="ECO:0000313" key="4">
    <source>
        <dbReference type="Proteomes" id="UP000051015"/>
    </source>
</evidence>
<sequence length="342" mass="37754">MSDLKNSDLEFSKFKEKVFFITGATGLIGSLLTKSLLYLNQTMNLNLRVVAVIRNQVKADNIYSNFLSNDALSFYKSNLGVDRVDYSGNIDFIIHAASVTASKVMVTDPVGTIRTAVGGTQEVLKFAKHCNVSSMVYISSMEVYGQVDQSDKISEKSLGYVDLSNPRSCYPESKRMCEMLCTAYCTQYGLKVTSARLAQTFGAGILKGENRVFAQFSRSALKGEDIVLRTLGLSEGNYVYTMDAVRAILILLTKGRAGEAYNISNEKSHITIKEMAKLVAANFSNGKSQVVVDAPKGENLGYAPDTKIWLDSAKIKSLGWSPKVDLLESYSRMIKWMKENGF</sequence>
<reference evidence="3 4" key="1">
    <citation type="journal article" date="2015" name="Genome Announc.">
        <title>Expanding the biotechnology potential of lactobacilli through comparative genomics of 213 strains and associated genera.</title>
        <authorList>
            <person name="Sun Z."/>
            <person name="Harris H.M."/>
            <person name="McCann A."/>
            <person name="Guo C."/>
            <person name="Argimon S."/>
            <person name="Zhang W."/>
            <person name="Yang X."/>
            <person name="Jeffery I.B."/>
            <person name="Cooney J.C."/>
            <person name="Kagawa T.F."/>
            <person name="Liu W."/>
            <person name="Song Y."/>
            <person name="Salvetti E."/>
            <person name="Wrobel A."/>
            <person name="Rasinkangas P."/>
            <person name="Parkhill J."/>
            <person name="Rea M.C."/>
            <person name="O'Sullivan O."/>
            <person name="Ritari J."/>
            <person name="Douillard F.P."/>
            <person name="Paul Ross R."/>
            <person name="Yang R."/>
            <person name="Briner A.E."/>
            <person name="Felis G.E."/>
            <person name="de Vos W.M."/>
            <person name="Barrangou R."/>
            <person name="Klaenhammer T.R."/>
            <person name="Caufield P.W."/>
            <person name="Cui Y."/>
            <person name="Zhang H."/>
            <person name="O'Toole P.W."/>
        </authorList>
    </citation>
    <scope>NUCLEOTIDE SEQUENCE [LARGE SCALE GENOMIC DNA]</scope>
    <source>
        <strain evidence="3 4">DSM 21051</strain>
    </source>
</reference>
<proteinExistence type="predicted"/>
<evidence type="ECO:0000259" key="2">
    <source>
        <dbReference type="Pfam" id="PF01370"/>
    </source>
</evidence>
<keyword evidence="4" id="KW-1185">Reference proteome</keyword>
<dbReference type="PANTHER" id="PTHR43245:SF13">
    <property type="entry name" value="UDP-D-APIOSE_UDP-D-XYLOSE SYNTHASE 2"/>
    <property type="match status" value="1"/>
</dbReference>
<dbReference type="InterPro" id="IPR036291">
    <property type="entry name" value="NAD(P)-bd_dom_sf"/>
</dbReference>
<dbReference type="Gene3D" id="3.40.50.720">
    <property type="entry name" value="NAD(P)-binding Rossmann-like Domain"/>
    <property type="match status" value="1"/>
</dbReference>
<dbReference type="PATRIC" id="fig|1423725.3.peg.145"/>
<feature type="domain" description="NAD-dependent epimerase/dehydratase" evidence="2">
    <location>
        <begin position="20"/>
        <end position="263"/>
    </location>
</feature>
<protein>
    <submittedName>
        <fullName evidence="3">NAD-dependent epimerase dehydratase</fullName>
    </submittedName>
</protein>